<dbReference type="Proteomes" id="UP001162162">
    <property type="component" value="Unassembled WGS sequence"/>
</dbReference>
<evidence type="ECO:0000313" key="2">
    <source>
        <dbReference type="EMBL" id="KAJ8947680.1"/>
    </source>
</evidence>
<feature type="compositionally biased region" description="Polar residues" evidence="1">
    <location>
        <begin position="1"/>
        <end position="13"/>
    </location>
</feature>
<organism evidence="2 3">
    <name type="scientific">Aromia moschata</name>
    <dbReference type="NCBI Taxonomy" id="1265417"/>
    <lineage>
        <taxon>Eukaryota</taxon>
        <taxon>Metazoa</taxon>
        <taxon>Ecdysozoa</taxon>
        <taxon>Arthropoda</taxon>
        <taxon>Hexapoda</taxon>
        <taxon>Insecta</taxon>
        <taxon>Pterygota</taxon>
        <taxon>Neoptera</taxon>
        <taxon>Endopterygota</taxon>
        <taxon>Coleoptera</taxon>
        <taxon>Polyphaga</taxon>
        <taxon>Cucujiformia</taxon>
        <taxon>Chrysomeloidea</taxon>
        <taxon>Cerambycidae</taxon>
        <taxon>Cerambycinae</taxon>
        <taxon>Callichromatini</taxon>
        <taxon>Aromia</taxon>
    </lineage>
</organism>
<gene>
    <name evidence="2" type="ORF">NQ318_009565</name>
</gene>
<evidence type="ECO:0000256" key="1">
    <source>
        <dbReference type="SAM" id="MobiDB-lite"/>
    </source>
</evidence>
<dbReference type="AlphaFoldDB" id="A0AAV8Y960"/>
<sequence length="166" mass="20314">MGGNRSPWTQEGSNRGVDDTRRAEDYSVRRRAARNREDTRRLKWTFEMNIEVMRTLYIINRCRDEPLAGWRHSLHAEFLRRNPTFNISEQNIVDKKNKSARSYTSKRSSKIDRKYRRKKIFNQDLLPQRRRRLDHREGLMTYTYREADMKNDENDFYNYYPQHSED</sequence>
<comment type="caution">
    <text evidence="2">The sequence shown here is derived from an EMBL/GenBank/DDBJ whole genome shotgun (WGS) entry which is preliminary data.</text>
</comment>
<dbReference type="EMBL" id="JAPWTK010000156">
    <property type="protein sequence ID" value="KAJ8947680.1"/>
    <property type="molecule type" value="Genomic_DNA"/>
</dbReference>
<proteinExistence type="predicted"/>
<evidence type="ECO:0000313" key="3">
    <source>
        <dbReference type="Proteomes" id="UP001162162"/>
    </source>
</evidence>
<accession>A0AAV8Y960</accession>
<keyword evidence="3" id="KW-1185">Reference proteome</keyword>
<reference evidence="2" key="1">
    <citation type="journal article" date="2023" name="Insect Mol. Biol.">
        <title>Genome sequencing provides insights into the evolution of gene families encoding plant cell wall-degrading enzymes in longhorned beetles.</title>
        <authorList>
            <person name="Shin N.R."/>
            <person name="Okamura Y."/>
            <person name="Kirsch R."/>
            <person name="Pauchet Y."/>
        </authorList>
    </citation>
    <scope>NUCLEOTIDE SEQUENCE</scope>
    <source>
        <strain evidence="2">AMC_N1</strain>
    </source>
</reference>
<name>A0AAV8Y960_9CUCU</name>
<feature type="region of interest" description="Disordered" evidence="1">
    <location>
        <begin position="1"/>
        <end position="22"/>
    </location>
</feature>
<protein>
    <submittedName>
        <fullName evidence="2">Uncharacterized protein</fullName>
    </submittedName>
</protein>